<dbReference type="EMBL" id="JABBGK010000001">
    <property type="protein sequence ID" value="NML73643.1"/>
    <property type="molecule type" value="Genomic_DNA"/>
</dbReference>
<comment type="caution">
    <text evidence="1">The sequence shown here is derived from an EMBL/GenBank/DDBJ whole genome shotgun (WGS) entry which is preliminary data.</text>
</comment>
<reference evidence="1 2" key="1">
    <citation type="submission" date="2020-04" db="EMBL/GenBank/DDBJ databases">
        <title>Rhizobium sp. S-51 isolated from soil.</title>
        <authorList>
            <person name="Dahal R.H."/>
        </authorList>
    </citation>
    <scope>NUCLEOTIDE SEQUENCE [LARGE SCALE GENOMIC DNA]</scope>
    <source>
        <strain evidence="1 2">S-51</strain>
    </source>
</reference>
<protein>
    <recommendedName>
        <fullName evidence="3">Fungal lipase-like domain-containing protein</fullName>
    </recommendedName>
</protein>
<evidence type="ECO:0000313" key="2">
    <source>
        <dbReference type="Proteomes" id="UP000541470"/>
    </source>
</evidence>
<proteinExistence type="predicted"/>
<keyword evidence="2" id="KW-1185">Reference proteome</keyword>
<dbReference type="SUPFAM" id="SSF53474">
    <property type="entry name" value="alpha/beta-Hydrolases"/>
    <property type="match status" value="1"/>
</dbReference>
<dbReference type="InterPro" id="IPR029058">
    <property type="entry name" value="AB_hydrolase_fold"/>
</dbReference>
<evidence type="ECO:0000313" key="1">
    <source>
        <dbReference type="EMBL" id="NML73643.1"/>
    </source>
</evidence>
<organism evidence="1 2">
    <name type="scientific">Rhizobium terricola</name>
    <dbReference type="NCBI Taxonomy" id="2728849"/>
    <lineage>
        <taxon>Bacteria</taxon>
        <taxon>Pseudomonadati</taxon>
        <taxon>Pseudomonadota</taxon>
        <taxon>Alphaproteobacteria</taxon>
        <taxon>Hyphomicrobiales</taxon>
        <taxon>Rhizobiaceae</taxon>
        <taxon>Rhizobium/Agrobacterium group</taxon>
        <taxon>Rhizobium</taxon>
    </lineage>
</organism>
<dbReference type="Proteomes" id="UP000541470">
    <property type="component" value="Unassembled WGS sequence"/>
</dbReference>
<accession>A0A7Y0AUD8</accession>
<evidence type="ECO:0008006" key="3">
    <source>
        <dbReference type="Google" id="ProtNLM"/>
    </source>
</evidence>
<dbReference type="AlphaFoldDB" id="A0A7Y0AUD8"/>
<sequence>MTKMDLGKSGSKVGTAVVKDVDLLPGSENAGFYAVAYRWNGQTIISYCGTDEGLGELVLTDLPIVSGDDNEAVICFASQFYQSVLASPGSADIVLTGQSLGGALAGASAHFGEKRSLPPNGAAMRNGCRAFRRRSL</sequence>
<dbReference type="RefSeq" id="WP_169588131.1">
    <property type="nucleotide sequence ID" value="NZ_JABBGK010000001.1"/>
</dbReference>
<gene>
    <name evidence="1" type="ORF">HHL25_05825</name>
</gene>
<name>A0A7Y0AUD8_9HYPH</name>